<dbReference type="RefSeq" id="WP_023493329.1">
    <property type="nucleotide sequence ID" value="NZ_AYLO01000011.1"/>
</dbReference>
<dbReference type="eggNOG" id="COG3411">
    <property type="taxonomic scope" value="Bacteria"/>
</dbReference>
<dbReference type="AlphaFoldDB" id="V5C0X3"/>
<dbReference type="Proteomes" id="UP000017842">
    <property type="component" value="Unassembled WGS sequence"/>
</dbReference>
<dbReference type="Gene3D" id="3.40.30.10">
    <property type="entry name" value="Glutaredoxin"/>
    <property type="match status" value="1"/>
</dbReference>
<dbReference type="OrthoDB" id="9800597at2"/>
<dbReference type="STRING" id="1116472.MGMO_11c00460"/>
<dbReference type="InterPro" id="IPR036249">
    <property type="entry name" value="Thioredoxin-like_sf"/>
</dbReference>
<organism evidence="1 2">
    <name type="scientific">Methyloglobulus morosus KoM1</name>
    <dbReference type="NCBI Taxonomy" id="1116472"/>
    <lineage>
        <taxon>Bacteria</taxon>
        <taxon>Pseudomonadati</taxon>
        <taxon>Pseudomonadota</taxon>
        <taxon>Gammaproteobacteria</taxon>
        <taxon>Methylococcales</taxon>
        <taxon>Methylococcaceae</taxon>
        <taxon>Methyloglobulus</taxon>
    </lineage>
</organism>
<keyword evidence="2" id="KW-1185">Reference proteome</keyword>
<name>V5C0X3_9GAMM</name>
<dbReference type="CDD" id="cd02980">
    <property type="entry name" value="TRX_Fd_family"/>
    <property type="match status" value="1"/>
</dbReference>
<dbReference type="SUPFAM" id="SSF52833">
    <property type="entry name" value="Thioredoxin-like"/>
    <property type="match status" value="1"/>
</dbReference>
<comment type="caution">
    <text evidence="1">The sequence shown here is derived from an EMBL/GenBank/DDBJ whole genome shotgun (WGS) entry which is preliminary data.</text>
</comment>
<dbReference type="EMBL" id="AYLO01000011">
    <property type="protein sequence ID" value="ESS73739.1"/>
    <property type="molecule type" value="Genomic_DNA"/>
</dbReference>
<gene>
    <name evidence="1" type="ORF">MGMO_11c00460</name>
</gene>
<accession>V5C0X3</accession>
<reference evidence="1 2" key="1">
    <citation type="journal article" date="2013" name="Genome Announc.">
        <title>Draft Genome Sequence of the Methanotrophic Gammaproteobacterium Methyloglobulus morosus DSM 22980 Strain KoM1.</title>
        <authorList>
            <person name="Poehlein A."/>
            <person name="Deutzmann J.S."/>
            <person name="Daniel R."/>
            <person name="Simeonova D.D."/>
        </authorList>
    </citation>
    <scope>NUCLEOTIDE SEQUENCE [LARGE SCALE GENOMIC DNA]</scope>
    <source>
        <strain evidence="1 2">KoM1</strain>
    </source>
</reference>
<proteinExistence type="predicted"/>
<protein>
    <submittedName>
        <fullName evidence="1">Ferredoxin, 2Fe-2s</fullName>
    </submittedName>
</protein>
<sequence length="108" mass="11959">MAKPIKHVFVCTQSRPPNHPRGSCGQAGCMEVFQAFAQQFEQRKLHDKYALTNSGCLGACQTGSSVLIYPEGVMYAKVTPDDVATIIDEHLIQSQPVERLLQPQEVWG</sequence>
<evidence type="ECO:0000313" key="1">
    <source>
        <dbReference type="EMBL" id="ESS73739.1"/>
    </source>
</evidence>
<evidence type="ECO:0000313" key="2">
    <source>
        <dbReference type="Proteomes" id="UP000017842"/>
    </source>
</evidence>